<evidence type="ECO:0000313" key="2">
    <source>
        <dbReference type="EMBL" id="AUM11810.1"/>
    </source>
</evidence>
<evidence type="ECO:0000313" key="3">
    <source>
        <dbReference type="Proteomes" id="UP000235116"/>
    </source>
</evidence>
<dbReference type="KEGG" id="kak:Kalk_04970"/>
<dbReference type="Proteomes" id="UP000235116">
    <property type="component" value="Chromosome"/>
</dbReference>
<reference evidence="3" key="1">
    <citation type="submission" date="2017-08" db="EMBL/GenBank/DDBJ databases">
        <title>Direct submision.</title>
        <authorList>
            <person name="Kim S.-J."/>
            <person name="Rhee S.-K."/>
        </authorList>
    </citation>
    <scope>NUCLEOTIDE SEQUENCE [LARGE SCALE GENOMIC DNA]</scope>
    <source>
        <strain evidence="3">GI5</strain>
    </source>
</reference>
<dbReference type="PANTHER" id="PTHR37539:SF1">
    <property type="entry name" value="ER-BOUND OXYGENASE MPAB_MPAB'_RUBBER OXYGENASE CATALYTIC DOMAIN-CONTAINING PROTEIN"/>
    <property type="match status" value="1"/>
</dbReference>
<dbReference type="InterPro" id="IPR037473">
    <property type="entry name" value="Lcp-like"/>
</dbReference>
<dbReference type="AlphaFoldDB" id="A0A2K9LHU6"/>
<dbReference type="OrthoDB" id="6072815at2"/>
<evidence type="ECO:0000259" key="1">
    <source>
        <dbReference type="Pfam" id="PF09995"/>
    </source>
</evidence>
<keyword evidence="3" id="KW-1185">Reference proteome</keyword>
<dbReference type="EMBL" id="CP022684">
    <property type="protein sequence ID" value="AUM11810.1"/>
    <property type="molecule type" value="Genomic_DNA"/>
</dbReference>
<organism evidence="2 3">
    <name type="scientific">Ketobacter alkanivorans</name>
    <dbReference type="NCBI Taxonomy" id="1917421"/>
    <lineage>
        <taxon>Bacteria</taxon>
        <taxon>Pseudomonadati</taxon>
        <taxon>Pseudomonadota</taxon>
        <taxon>Gammaproteobacteria</taxon>
        <taxon>Pseudomonadales</taxon>
        <taxon>Ketobacteraceae</taxon>
        <taxon>Ketobacter</taxon>
    </lineage>
</organism>
<sequence>MPTPEELERIQQGPQTPQQRVWWDRYSHARLQQWRQVCDDQADACTALIKRGRPSDMYDQVEARAQSEGGVFQAFFDSCNDVPGWVDFDVLEEGSRVFKRYAPLQGLVLLCSSLVEGYAYNKPSQVLVATGRLQKDVTRRIYETGQLLHNMVGTGNIAPGSIGHRTLMEVRLTHSSVRQFLWNSGKWDVEKYDQPINQEDMAGTVMEFDFMVARGIGRLGVNLSHEEKSLMQYFWRYAGYVLGVKEALLPAGLEEQEMLALQLSSHLYSPSPDSEKLAKALLRDMAGEPPFYLSEGLLVAFSEYLVGPLVAKDINLHATPADRIKVKLIREAIRVAAKGRVFAPQVLQKLLEKGNHSMRRKNIFDGLGGDPARFAFRSLA</sequence>
<dbReference type="Pfam" id="PF09995">
    <property type="entry name" value="MPAB_Lcp_cat"/>
    <property type="match status" value="1"/>
</dbReference>
<dbReference type="GO" id="GO:0016491">
    <property type="term" value="F:oxidoreductase activity"/>
    <property type="evidence" value="ECO:0007669"/>
    <property type="project" value="InterPro"/>
</dbReference>
<accession>A0A2K9LHU6</accession>
<feature type="domain" description="ER-bound oxygenase mpaB/mpaB'/Rubber oxygenase catalytic" evidence="1">
    <location>
        <begin position="114"/>
        <end position="334"/>
    </location>
</feature>
<dbReference type="InterPro" id="IPR018713">
    <property type="entry name" value="MPAB/Lcp_cat_dom"/>
</dbReference>
<name>A0A2K9LHU6_9GAMM</name>
<dbReference type="PANTHER" id="PTHR37539">
    <property type="entry name" value="SECRETED PROTEIN-RELATED"/>
    <property type="match status" value="1"/>
</dbReference>
<dbReference type="RefSeq" id="WP_101893149.1">
    <property type="nucleotide sequence ID" value="NZ_CP022684.1"/>
</dbReference>
<protein>
    <recommendedName>
        <fullName evidence="1">ER-bound oxygenase mpaB/mpaB'/Rubber oxygenase catalytic domain-containing protein</fullName>
    </recommendedName>
</protein>
<gene>
    <name evidence="2" type="ORF">Kalk_04970</name>
</gene>
<proteinExistence type="predicted"/>